<keyword evidence="2" id="KW-0012">Acyltransferase</keyword>
<dbReference type="NCBIfam" id="NF001209">
    <property type="entry name" value="PRK00175.1"/>
    <property type="match status" value="1"/>
</dbReference>
<feature type="active site" evidence="2 3">
    <location>
        <position position="332"/>
    </location>
</feature>
<gene>
    <name evidence="5" type="primary">metX</name>
    <name evidence="2" type="synonym">metXA</name>
    <name evidence="5" type="ORF">CRI93_10915</name>
</gene>
<dbReference type="NCBIfam" id="TIGR01392">
    <property type="entry name" value="homoserO_Ac_trn"/>
    <property type="match status" value="1"/>
</dbReference>
<dbReference type="Gene3D" id="3.40.50.1820">
    <property type="entry name" value="alpha/beta hydrolase"/>
    <property type="match status" value="1"/>
</dbReference>
<evidence type="ECO:0000256" key="3">
    <source>
        <dbReference type="PIRSR" id="PIRSR000443-1"/>
    </source>
</evidence>
<evidence type="ECO:0000313" key="5">
    <source>
        <dbReference type="EMBL" id="PEN05986.1"/>
    </source>
</evidence>
<dbReference type="EMBL" id="PDEP01000010">
    <property type="protein sequence ID" value="PEN05986.1"/>
    <property type="molecule type" value="Genomic_DNA"/>
</dbReference>
<comment type="caution">
    <text evidence="2">Lacks conserved residue(s) required for the propagation of feature annotation.</text>
</comment>
<dbReference type="SUPFAM" id="SSF53474">
    <property type="entry name" value="alpha/beta-Hydrolases"/>
    <property type="match status" value="1"/>
</dbReference>
<comment type="subunit">
    <text evidence="2">Homodimer.</text>
</comment>
<dbReference type="InterPro" id="IPR008220">
    <property type="entry name" value="HAT_MetX-like"/>
</dbReference>
<name>A0A2H3NYW6_9BACT</name>
<dbReference type="Proteomes" id="UP000221024">
    <property type="component" value="Unassembled WGS sequence"/>
</dbReference>
<comment type="similarity">
    <text evidence="2">Belongs to the AB hydrolase superfamily. MetX family.</text>
</comment>
<sequence length="360" mass="39336">MPSTYMQPAFTTEGGVTIHDVPITYRTWGRLNPDGTNAVLVGHALTGDANVRAWWTDLLGPGRALNTEEDFIICANVPGSPYGSVSPITTNPETGAPYGADFPAFTPRDTVALHRHLLNHLGVRRVRCAIGGSMGGMQVLEWAFERTDTGAPLVERLVPIAVGGRHTPWQIGWSEAQRQAIYADAKWRGGAYPPDDPPADGLAAARTMAMVSYRSHASFQERFGRERQSENGTSQNGTANAPFAVESYLRYHGQKLVDRFDANCYVQLSEQMDTHDVSRNRGAYSDVLRQITQPALVIGIDSDVLYPLAEQDELAAHLPNADLQVLASPHGHDAFLIEQEALNAIIVQWKNTHVASATAR</sequence>
<keyword evidence="2" id="KW-0963">Cytoplasm</keyword>
<protein>
    <recommendedName>
        <fullName evidence="2">Homoserine O-acetyltransferase</fullName>
        <shortName evidence="2">HAT</shortName>
        <ecNumber evidence="2">2.3.1.31</ecNumber>
    </recommendedName>
    <alternativeName>
        <fullName evidence="2">Homoserine transacetylase</fullName>
        <shortName evidence="2">HTA</shortName>
    </alternativeName>
</protein>
<dbReference type="GO" id="GO:0005737">
    <property type="term" value="C:cytoplasm"/>
    <property type="evidence" value="ECO:0007669"/>
    <property type="project" value="UniProtKB-SubCell"/>
</dbReference>
<dbReference type="PANTHER" id="PTHR32268:SF11">
    <property type="entry name" value="HOMOSERINE O-ACETYLTRANSFERASE"/>
    <property type="match status" value="1"/>
</dbReference>
<evidence type="ECO:0000256" key="2">
    <source>
        <dbReference type="HAMAP-Rule" id="MF_00296"/>
    </source>
</evidence>
<dbReference type="EC" id="2.3.1.31" evidence="2"/>
<evidence type="ECO:0000256" key="1">
    <source>
        <dbReference type="ARBA" id="ARBA00022679"/>
    </source>
</evidence>
<comment type="pathway">
    <text evidence="2">Amino-acid biosynthesis; L-methionine biosynthesis via de novo pathway; O-acetyl-L-homoserine from L-homoserine: step 1/1.</text>
</comment>
<keyword evidence="2" id="KW-0486">Methionine biosynthesis</keyword>
<feature type="domain" description="AB hydrolase-1" evidence="4">
    <location>
        <begin position="38"/>
        <end position="336"/>
    </location>
</feature>
<dbReference type="Pfam" id="PF00561">
    <property type="entry name" value="Abhydrolase_1"/>
    <property type="match status" value="1"/>
</dbReference>
<dbReference type="GO" id="GO:0009086">
    <property type="term" value="P:methionine biosynthetic process"/>
    <property type="evidence" value="ECO:0007669"/>
    <property type="project" value="UniProtKB-UniRule"/>
</dbReference>
<dbReference type="PIRSF" id="PIRSF000443">
    <property type="entry name" value="Homoser_Ac_trans"/>
    <property type="match status" value="1"/>
</dbReference>
<organism evidence="5 6">
    <name type="scientific">Longimonas halophila</name>
    <dbReference type="NCBI Taxonomy" id="1469170"/>
    <lineage>
        <taxon>Bacteria</taxon>
        <taxon>Pseudomonadati</taxon>
        <taxon>Rhodothermota</taxon>
        <taxon>Rhodothermia</taxon>
        <taxon>Rhodothermales</taxon>
        <taxon>Salisaetaceae</taxon>
        <taxon>Longimonas</taxon>
    </lineage>
</organism>
<dbReference type="OrthoDB" id="9800754at2"/>
<keyword evidence="6" id="KW-1185">Reference proteome</keyword>
<dbReference type="GO" id="GO:0009092">
    <property type="term" value="P:homoserine metabolic process"/>
    <property type="evidence" value="ECO:0007669"/>
    <property type="project" value="TreeGrafter"/>
</dbReference>
<dbReference type="GO" id="GO:0004414">
    <property type="term" value="F:homoserine O-acetyltransferase activity"/>
    <property type="evidence" value="ECO:0007669"/>
    <property type="project" value="UniProtKB-UniRule"/>
</dbReference>
<dbReference type="AlphaFoldDB" id="A0A2H3NYW6"/>
<feature type="active site" description="Nucleophile" evidence="2 3">
    <location>
        <position position="133"/>
    </location>
</feature>
<feature type="binding site" evidence="2">
    <location>
        <position position="206"/>
    </location>
    <ligand>
        <name>substrate</name>
    </ligand>
</feature>
<evidence type="ECO:0000313" key="6">
    <source>
        <dbReference type="Proteomes" id="UP000221024"/>
    </source>
</evidence>
<feature type="active site" evidence="2 3">
    <location>
        <position position="303"/>
    </location>
</feature>
<accession>A0A2H3NYW6</accession>
<dbReference type="InterPro" id="IPR029058">
    <property type="entry name" value="AB_hydrolase_fold"/>
</dbReference>
<proteinExistence type="inferred from homology"/>
<dbReference type="RefSeq" id="WP_098062675.1">
    <property type="nucleotide sequence ID" value="NZ_PDEP01000010.1"/>
</dbReference>
<feature type="binding site" evidence="2">
    <location>
        <position position="333"/>
    </location>
    <ligand>
        <name>substrate</name>
    </ligand>
</feature>
<dbReference type="HAMAP" id="MF_00296">
    <property type="entry name" value="MetX_acyltransf"/>
    <property type="match status" value="1"/>
</dbReference>
<dbReference type="PANTHER" id="PTHR32268">
    <property type="entry name" value="HOMOSERINE O-ACETYLTRANSFERASE"/>
    <property type="match status" value="1"/>
</dbReference>
<comment type="function">
    <text evidence="2">Transfers an acetyl group from acetyl-CoA to L-homoserine, forming acetyl-L-homoserine.</text>
</comment>
<comment type="caution">
    <text evidence="5">The sequence shown here is derived from an EMBL/GenBank/DDBJ whole genome shotgun (WGS) entry which is preliminary data.</text>
</comment>
<keyword evidence="1 2" id="KW-0808">Transferase</keyword>
<evidence type="ECO:0000259" key="4">
    <source>
        <dbReference type="Pfam" id="PF00561"/>
    </source>
</evidence>
<comment type="subcellular location">
    <subcellularLocation>
        <location evidence="2">Cytoplasm</location>
    </subcellularLocation>
</comment>
<keyword evidence="2" id="KW-0028">Amino-acid biosynthesis</keyword>
<reference evidence="5 6" key="1">
    <citation type="submission" date="2017-10" db="EMBL/GenBank/DDBJ databases">
        <title>Draft genome of Longimonas halophila.</title>
        <authorList>
            <person name="Goh K.M."/>
            <person name="Shamsir M.S."/>
            <person name="Lim S.W."/>
        </authorList>
    </citation>
    <scope>NUCLEOTIDE SEQUENCE [LARGE SCALE GENOMIC DNA]</scope>
    <source>
        <strain evidence="5 6">KCTC 42399</strain>
    </source>
</reference>
<dbReference type="InterPro" id="IPR000073">
    <property type="entry name" value="AB_hydrolase_1"/>
</dbReference>
<comment type="catalytic activity">
    <reaction evidence="2">
        <text>L-homoserine + acetyl-CoA = O-acetyl-L-homoserine + CoA</text>
        <dbReference type="Rhea" id="RHEA:13701"/>
        <dbReference type="ChEBI" id="CHEBI:57287"/>
        <dbReference type="ChEBI" id="CHEBI:57288"/>
        <dbReference type="ChEBI" id="CHEBI:57476"/>
        <dbReference type="ChEBI" id="CHEBI:57716"/>
        <dbReference type="EC" id="2.3.1.31"/>
    </reaction>
</comment>
<dbReference type="UniPathway" id="UPA00051">
    <property type="reaction ID" value="UER00074"/>
</dbReference>